<reference evidence="2 3" key="1">
    <citation type="journal article" date="2015" name="Genome Biol. Evol.">
        <title>Comparative Genomics of a Bacterivorous Green Alga Reveals Evolutionary Causalities and Consequences of Phago-Mixotrophic Mode of Nutrition.</title>
        <authorList>
            <person name="Burns J.A."/>
            <person name="Paasch A."/>
            <person name="Narechania A."/>
            <person name="Kim E."/>
        </authorList>
    </citation>
    <scope>NUCLEOTIDE SEQUENCE [LARGE SCALE GENOMIC DNA]</scope>
    <source>
        <strain evidence="2 3">PLY_AMNH</strain>
    </source>
</reference>
<keyword evidence="3" id="KW-1185">Reference proteome</keyword>
<dbReference type="AlphaFoldDB" id="A0AAE0G8F5"/>
<dbReference type="Proteomes" id="UP001190700">
    <property type="component" value="Unassembled WGS sequence"/>
</dbReference>
<evidence type="ECO:0000256" key="1">
    <source>
        <dbReference type="SAM" id="Phobius"/>
    </source>
</evidence>
<keyword evidence="1" id="KW-0472">Membrane</keyword>
<accession>A0AAE0G8F5</accession>
<protein>
    <submittedName>
        <fullName evidence="2">Uncharacterized protein</fullName>
    </submittedName>
</protein>
<sequence>MAKVFATGFAATLRGGVSHLLRQGNSRALMHCSPGLEAPFKISTAPQVPHLRQCFQRITQPPKNHAAYVSSTSRGFHTTLYPLAINSERRAGASGRLSFFMETFFHAPAQVLVGVSIGGLGATLAGLVYFLWLAGDLSVTELVEKGPASILAEVQKLDGFSTRLGSLEVKVGNANALKTAVRPSGRLVVALASAFPVSSAWGGAFDTGLSNIFSSSKVLSFHFKAGKATHPDFARVFEHGAGPLEASPLSRG</sequence>
<proteinExistence type="predicted"/>
<gene>
    <name evidence="2" type="ORF">CYMTET_18202</name>
</gene>
<keyword evidence="1" id="KW-1133">Transmembrane helix</keyword>
<dbReference type="EMBL" id="LGRX02008408">
    <property type="protein sequence ID" value="KAK3273565.1"/>
    <property type="molecule type" value="Genomic_DNA"/>
</dbReference>
<feature type="transmembrane region" description="Helical" evidence="1">
    <location>
        <begin position="111"/>
        <end position="132"/>
    </location>
</feature>
<organism evidence="2 3">
    <name type="scientific">Cymbomonas tetramitiformis</name>
    <dbReference type="NCBI Taxonomy" id="36881"/>
    <lineage>
        <taxon>Eukaryota</taxon>
        <taxon>Viridiplantae</taxon>
        <taxon>Chlorophyta</taxon>
        <taxon>Pyramimonadophyceae</taxon>
        <taxon>Pyramimonadales</taxon>
        <taxon>Pyramimonadaceae</taxon>
        <taxon>Cymbomonas</taxon>
    </lineage>
</organism>
<name>A0AAE0G8F5_9CHLO</name>
<keyword evidence="1" id="KW-0812">Transmembrane</keyword>
<comment type="caution">
    <text evidence="2">The sequence shown here is derived from an EMBL/GenBank/DDBJ whole genome shotgun (WGS) entry which is preliminary data.</text>
</comment>
<evidence type="ECO:0000313" key="3">
    <source>
        <dbReference type="Proteomes" id="UP001190700"/>
    </source>
</evidence>
<evidence type="ECO:0000313" key="2">
    <source>
        <dbReference type="EMBL" id="KAK3273565.1"/>
    </source>
</evidence>